<feature type="transmembrane region" description="Helical" evidence="1">
    <location>
        <begin position="26"/>
        <end position="45"/>
    </location>
</feature>
<dbReference type="OrthoDB" id="3822953at2"/>
<dbReference type="RefSeq" id="WP_145814549.1">
    <property type="nucleotide sequence ID" value="NZ_VIVK01000003.1"/>
</dbReference>
<name>A0A561B3D9_9ACTN</name>
<reference evidence="2 3" key="1">
    <citation type="submission" date="2019-06" db="EMBL/GenBank/DDBJ databases">
        <title>Sequencing the genomes of 1000 actinobacteria strains.</title>
        <authorList>
            <person name="Klenk H.-P."/>
        </authorList>
    </citation>
    <scope>NUCLEOTIDE SEQUENCE [LARGE SCALE GENOMIC DNA]</scope>
    <source>
        <strain evidence="2 3">DSM 24683</strain>
    </source>
</reference>
<keyword evidence="3" id="KW-1185">Reference proteome</keyword>
<gene>
    <name evidence="2" type="ORF">FB561_7256</name>
</gene>
<keyword evidence="1" id="KW-0472">Membrane</keyword>
<feature type="transmembrane region" description="Helical" evidence="1">
    <location>
        <begin position="57"/>
        <end position="77"/>
    </location>
</feature>
<protein>
    <recommendedName>
        <fullName evidence="4">PH (Pleckstrin Homology) domain-containing protein</fullName>
    </recommendedName>
</protein>
<keyword evidence="1" id="KW-0812">Transmembrane</keyword>
<comment type="caution">
    <text evidence="2">The sequence shown here is derived from an EMBL/GenBank/DDBJ whole genome shotgun (WGS) entry which is preliminary data.</text>
</comment>
<sequence>MSPAGTWTAEFEASGRVVFPPRRNRLLIRLALVLVLFGNSLWSNLEHLRADDVSGALGILRITALAAFAYLVGLTVWQLATGRPVVTIDGTGISRGDRTRLGWHQIARIDEPSGLPGLRTVQVHPTERSAGPVGIPQDNVLELGELARWLRTVHDHRRNG</sequence>
<evidence type="ECO:0000256" key="1">
    <source>
        <dbReference type="SAM" id="Phobius"/>
    </source>
</evidence>
<dbReference type="AlphaFoldDB" id="A0A561B3D9"/>
<organism evidence="2 3">
    <name type="scientific">Kribbella amoyensis</name>
    <dbReference type="NCBI Taxonomy" id="996641"/>
    <lineage>
        <taxon>Bacteria</taxon>
        <taxon>Bacillati</taxon>
        <taxon>Actinomycetota</taxon>
        <taxon>Actinomycetes</taxon>
        <taxon>Propionibacteriales</taxon>
        <taxon>Kribbellaceae</taxon>
        <taxon>Kribbella</taxon>
    </lineage>
</organism>
<evidence type="ECO:0000313" key="2">
    <source>
        <dbReference type="EMBL" id="TWD73367.1"/>
    </source>
</evidence>
<evidence type="ECO:0000313" key="3">
    <source>
        <dbReference type="Proteomes" id="UP000318380"/>
    </source>
</evidence>
<evidence type="ECO:0008006" key="4">
    <source>
        <dbReference type="Google" id="ProtNLM"/>
    </source>
</evidence>
<proteinExistence type="predicted"/>
<accession>A0A561B3D9</accession>
<keyword evidence="1" id="KW-1133">Transmembrane helix</keyword>
<dbReference type="EMBL" id="VIVK01000003">
    <property type="protein sequence ID" value="TWD73367.1"/>
    <property type="molecule type" value="Genomic_DNA"/>
</dbReference>
<dbReference type="Proteomes" id="UP000318380">
    <property type="component" value="Unassembled WGS sequence"/>
</dbReference>